<evidence type="ECO:0000313" key="7">
    <source>
        <dbReference type="EMBL" id="KOO22848.1"/>
    </source>
</evidence>
<dbReference type="InterPro" id="IPR001678">
    <property type="entry name" value="MeTrfase_RsmB-F_NOP2_dom"/>
</dbReference>
<gene>
    <name evidence="7" type="ORF">Ctob_011009</name>
</gene>
<dbReference type="GO" id="GO:0003723">
    <property type="term" value="F:RNA binding"/>
    <property type="evidence" value="ECO:0007669"/>
    <property type="project" value="UniProtKB-UniRule"/>
</dbReference>
<dbReference type="CDD" id="cd02440">
    <property type="entry name" value="AdoMet_MTases"/>
    <property type="match status" value="1"/>
</dbReference>
<proteinExistence type="inferred from homology"/>
<dbReference type="InterPro" id="IPR023267">
    <property type="entry name" value="RCMT"/>
</dbReference>
<dbReference type="PANTHER" id="PTHR22807">
    <property type="entry name" value="NOP2 YEAST -RELATED NOL1/NOP2/FMU SUN DOMAIN-CONTAINING"/>
    <property type="match status" value="1"/>
</dbReference>
<keyword evidence="2 5" id="KW-0808">Transferase</keyword>
<dbReference type="PROSITE" id="PS51686">
    <property type="entry name" value="SAM_MT_RSMB_NOP"/>
    <property type="match status" value="1"/>
</dbReference>
<dbReference type="SUPFAM" id="SSF53335">
    <property type="entry name" value="S-adenosyl-L-methionine-dependent methyltransferases"/>
    <property type="match status" value="1"/>
</dbReference>
<evidence type="ECO:0000256" key="3">
    <source>
        <dbReference type="ARBA" id="ARBA00022691"/>
    </source>
</evidence>
<dbReference type="GO" id="GO:0006355">
    <property type="term" value="P:regulation of DNA-templated transcription"/>
    <property type="evidence" value="ECO:0007669"/>
    <property type="project" value="InterPro"/>
</dbReference>
<dbReference type="Gene3D" id="1.10.940.10">
    <property type="entry name" value="NusB-like"/>
    <property type="match status" value="1"/>
</dbReference>
<feature type="binding site" evidence="5">
    <location>
        <begin position="175"/>
        <end position="181"/>
    </location>
    <ligand>
        <name>S-adenosyl-L-methionine</name>
        <dbReference type="ChEBI" id="CHEBI:59789"/>
    </ligand>
</feature>
<name>A0A0M0J9E3_9EUKA</name>
<dbReference type="OrthoDB" id="427002at2759"/>
<keyword evidence="8" id="KW-1185">Reference proteome</keyword>
<dbReference type="Gene3D" id="3.40.50.150">
    <property type="entry name" value="Vaccinia Virus protein VP39"/>
    <property type="match status" value="1"/>
</dbReference>
<feature type="active site" description="Nucleophile" evidence="5">
    <location>
        <position position="306"/>
    </location>
</feature>
<evidence type="ECO:0000256" key="4">
    <source>
        <dbReference type="ARBA" id="ARBA00022884"/>
    </source>
</evidence>
<reference evidence="8" key="1">
    <citation type="journal article" date="2015" name="PLoS Genet.">
        <title>Genome Sequence and Transcriptome Analyses of Chrysochromulina tobin: Metabolic Tools for Enhanced Algal Fitness in the Prominent Order Prymnesiales (Haptophyceae).</title>
        <authorList>
            <person name="Hovde B.T."/>
            <person name="Deodato C.R."/>
            <person name="Hunsperger H.M."/>
            <person name="Ryken S.A."/>
            <person name="Yost W."/>
            <person name="Jha R.K."/>
            <person name="Patterson J."/>
            <person name="Monnat R.J. Jr."/>
            <person name="Barlow S.B."/>
            <person name="Starkenburg S.R."/>
            <person name="Cattolico R.A."/>
        </authorList>
    </citation>
    <scope>NUCLEOTIDE SEQUENCE</scope>
    <source>
        <strain evidence="8">CCMP291</strain>
    </source>
</reference>
<dbReference type="AlphaFoldDB" id="A0A0M0J9E3"/>
<dbReference type="PANTHER" id="PTHR22807:SF53">
    <property type="entry name" value="RIBOSOMAL RNA SMALL SUBUNIT METHYLTRANSFERASE B-RELATED"/>
    <property type="match status" value="1"/>
</dbReference>
<evidence type="ECO:0000256" key="2">
    <source>
        <dbReference type="ARBA" id="ARBA00022679"/>
    </source>
</evidence>
<accession>A0A0M0J9E3</accession>
<keyword evidence="4 5" id="KW-0694">RNA-binding</keyword>
<dbReference type="GO" id="GO:0001510">
    <property type="term" value="P:RNA methylation"/>
    <property type="evidence" value="ECO:0007669"/>
    <property type="project" value="InterPro"/>
</dbReference>
<protein>
    <submittedName>
        <fullName evidence="7">Sun protein</fullName>
    </submittedName>
</protein>
<dbReference type="SUPFAM" id="SSF48013">
    <property type="entry name" value="NusB-like"/>
    <property type="match status" value="1"/>
</dbReference>
<keyword evidence="3 5" id="KW-0949">S-adenosyl-L-methionine</keyword>
<dbReference type="EMBL" id="JWZX01003245">
    <property type="protein sequence ID" value="KOO22848.1"/>
    <property type="molecule type" value="Genomic_DNA"/>
</dbReference>
<feature type="domain" description="SAM-dependent MTase RsmB/NOP-type" evidence="6">
    <location>
        <begin position="84"/>
        <end position="374"/>
    </location>
</feature>
<dbReference type="InterPro" id="IPR006027">
    <property type="entry name" value="NusB_RsmB_TIM44"/>
</dbReference>
<dbReference type="GO" id="GO:0008173">
    <property type="term" value="F:RNA methyltransferase activity"/>
    <property type="evidence" value="ECO:0007669"/>
    <property type="project" value="InterPro"/>
</dbReference>
<sequence>MHLRTPEYAAVNEAVSLVKPEAQRRFVNGVLRTLARRRDSLAQPTANASVSELSALAIRTTTPEWLLRELLETFGNRLDEVEAWALATQQRPPLTLRVNRLRASPTELSASLRSVGATIAEGVPLEGSLIVEAGAGEVSALPGFYQGAFSVQDIGAQCVAWLAAPPPDGITLDLCAAPGGKTAHLAELMGDRGEIISVELHERKAALVRETCARLGLSCVRVVAADASNATVLRELLSMHAGPRLADCVVVDAPCSGMGTLRRNPEHRYRVDDPSRLAGLCALQDRLLDAGACCVRPGGTLTFSVCSPLRAETTERVAAFLRRHPHEFERVPVEEDGPLAPFAAEDEHGARTCVRTWTHLHPADSHFACKLRRRSLQSP</sequence>
<dbReference type="InterPro" id="IPR054728">
    <property type="entry name" value="RsmB-like_ferredoxin"/>
</dbReference>
<dbReference type="InterPro" id="IPR035926">
    <property type="entry name" value="NusB-like_sf"/>
</dbReference>
<comment type="caution">
    <text evidence="7">The sequence shown here is derived from an EMBL/GenBank/DDBJ whole genome shotgun (WGS) entry which is preliminary data.</text>
</comment>
<dbReference type="Gene3D" id="3.30.70.1170">
    <property type="entry name" value="Sun protein, domain 3"/>
    <property type="match status" value="1"/>
</dbReference>
<feature type="binding site" evidence="5">
    <location>
        <position position="226"/>
    </location>
    <ligand>
        <name>S-adenosyl-L-methionine</name>
        <dbReference type="ChEBI" id="CHEBI:59789"/>
    </ligand>
</feature>
<evidence type="ECO:0000259" key="6">
    <source>
        <dbReference type="PROSITE" id="PS51686"/>
    </source>
</evidence>
<dbReference type="Pfam" id="PF22458">
    <property type="entry name" value="RsmF-B_ferredox"/>
    <property type="match status" value="1"/>
</dbReference>
<feature type="binding site" evidence="5">
    <location>
        <position position="199"/>
    </location>
    <ligand>
        <name>S-adenosyl-L-methionine</name>
        <dbReference type="ChEBI" id="CHEBI:59789"/>
    </ligand>
</feature>
<dbReference type="PRINTS" id="PR02008">
    <property type="entry name" value="RCMTFAMILY"/>
</dbReference>
<dbReference type="Proteomes" id="UP000037460">
    <property type="component" value="Unassembled WGS sequence"/>
</dbReference>
<dbReference type="InterPro" id="IPR049560">
    <property type="entry name" value="MeTrfase_RsmB-F_NOP2_cat"/>
</dbReference>
<evidence type="ECO:0000256" key="5">
    <source>
        <dbReference type="PROSITE-ProRule" id="PRU01023"/>
    </source>
</evidence>
<evidence type="ECO:0000313" key="8">
    <source>
        <dbReference type="Proteomes" id="UP000037460"/>
    </source>
</evidence>
<dbReference type="InterPro" id="IPR029063">
    <property type="entry name" value="SAM-dependent_MTases_sf"/>
</dbReference>
<keyword evidence="1 5" id="KW-0489">Methyltransferase</keyword>
<dbReference type="Pfam" id="PF01189">
    <property type="entry name" value="Methyltr_RsmB-F"/>
    <property type="match status" value="1"/>
</dbReference>
<feature type="binding site" evidence="5">
    <location>
        <position position="252"/>
    </location>
    <ligand>
        <name>S-adenosyl-L-methionine</name>
        <dbReference type="ChEBI" id="CHEBI:59789"/>
    </ligand>
</feature>
<evidence type="ECO:0000256" key="1">
    <source>
        <dbReference type="ARBA" id="ARBA00022603"/>
    </source>
</evidence>
<dbReference type="Pfam" id="PF01029">
    <property type="entry name" value="NusB"/>
    <property type="match status" value="1"/>
</dbReference>
<organism evidence="7 8">
    <name type="scientific">Chrysochromulina tobinii</name>
    <dbReference type="NCBI Taxonomy" id="1460289"/>
    <lineage>
        <taxon>Eukaryota</taxon>
        <taxon>Haptista</taxon>
        <taxon>Haptophyta</taxon>
        <taxon>Prymnesiophyceae</taxon>
        <taxon>Prymnesiales</taxon>
        <taxon>Chrysochromulinaceae</taxon>
        <taxon>Chrysochromulina</taxon>
    </lineage>
</organism>
<comment type="similarity">
    <text evidence="5">Belongs to the class I-like SAM-binding methyltransferase superfamily. RsmB/NOP family.</text>
</comment>